<feature type="region of interest" description="Disordered" evidence="1">
    <location>
        <begin position="512"/>
        <end position="544"/>
    </location>
</feature>
<dbReference type="PANTHER" id="PTHR31286:SF167">
    <property type="entry name" value="OS09G0268800 PROTEIN"/>
    <property type="match status" value="1"/>
</dbReference>
<organism evidence="4 5">
    <name type="scientific">Corchorus olitorius</name>
    <dbReference type="NCBI Taxonomy" id="93759"/>
    <lineage>
        <taxon>Eukaryota</taxon>
        <taxon>Viridiplantae</taxon>
        <taxon>Streptophyta</taxon>
        <taxon>Embryophyta</taxon>
        <taxon>Tracheophyta</taxon>
        <taxon>Spermatophyta</taxon>
        <taxon>Magnoliopsida</taxon>
        <taxon>eudicotyledons</taxon>
        <taxon>Gunneridae</taxon>
        <taxon>Pentapetalae</taxon>
        <taxon>rosids</taxon>
        <taxon>malvids</taxon>
        <taxon>Malvales</taxon>
        <taxon>Malvaceae</taxon>
        <taxon>Grewioideae</taxon>
        <taxon>Apeibeae</taxon>
        <taxon>Corchorus</taxon>
    </lineage>
</organism>
<sequence length="629" mass="72603">MSRIAHQRECSWSNSGESSEASDGEDQHTRLYMDTPAPQIEDITRRGPTPDYTPEELAEDRMIWKHCLVGHLMDTKKYSTHFIQQWINRVWELGDNAEVLSRDKNKVVIYFEKELDKQFVLQENPWSIDGSMILMEEWRENTKLKNMTIQSTPIWMQIWGLPLEYLSPHSARKFGSIAGRFEGVDWPRRITRNIRFLRARVWVNPNKPLIAGSFYRRDDGVRDWVDFKYERLHRLCVHCGRIGHTRTHCTFSDLEVERDVTEQMEAIRREHGYDIGYDGRHKLFSSAMRAHHRRGRRKTTRITYLERGESSHRGQAAQEGHERRDEETRIQPQNNLQGTEMQVVGSHEEANAVERGGEQQNTEETVTPENSPRAPPTTPVGLQQTEFLAMCEDQRRRLDNLFANMSEQGDKLLEELMNRLYHDPDTQAADNKPRWIQGRTGMSLYTNGRLFEKNRGGRAKKEEPESSTMGTRRGKRRAGKEKMGEEKPFKWALELSQKIEGDDITELVVKKDDPNQSSSSEESQKEQNAEQQDGNNGGESEDNINTSLFAGLENITDEDLALTFLLDDPQFIGGGESPAESNNTTSSKKRKREMGEEVDSADAVSRDSVRRRLAQLFVEEDQSNDDANN</sequence>
<name>A0A1R3IQ62_9ROSI</name>
<evidence type="ECO:0008006" key="6">
    <source>
        <dbReference type="Google" id="ProtNLM"/>
    </source>
</evidence>
<accession>A0A1R3IQ62</accession>
<proteinExistence type="predicted"/>
<feature type="compositionally biased region" description="Basic residues" evidence="1">
    <location>
        <begin position="289"/>
        <end position="300"/>
    </location>
</feature>
<dbReference type="InterPro" id="IPR040256">
    <property type="entry name" value="At4g02000-like"/>
</dbReference>
<feature type="domain" description="Zinc knuckle CX2CX4HX4C" evidence="3">
    <location>
        <begin position="207"/>
        <end position="250"/>
    </location>
</feature>
<protein>
    <recommendedName>
        <fullName evidence="6">CCHC-type domain-containing protein</fullName>
    </recommendedName>
</protein>
<feature type="compositionally biased region" description="Basic and acidic residues" evidence="1">
    <location>
        <begin position="480"/>
        <end position="489"/>
    </location>
</feature>
<feature type="region of interest" description="Disordered" evidence="1">
    <location>
        <begin position="1"/>
        <end position="54"/>
    </location>
</feature>
<feature type="compositionally biased region" description="Polar residues" evidence="1">
    <location>
        <begin position="330"/>
        <end position="340"/>
    </location>
</feature>
<evidence type="ECO:0000313" key="5">
    <source>
        <dbReference type="Proteomes" id="UP000187203"/>
    </source>
</evidence>
<evidence type="ECO:0000259" key="2">
    <source>
        <dbReference type="Pfam" id="PF14111"/>
    </source>
</evidence>
<dbReference type="OrthoDB" id="1097630at2759"/>
<keyword evidence="5" id="KW-1185">Reference proteome</keyword>
<dbReference type="AlphaFoldDB" id="A0A1R3IQ62"/>
<feature type="compositionally biased region" description="Basic and acidic residues" evidence="1">
    <location>
        <begin position="451"/>
        <end position="464"/>
    </location>
</feature>
<feature type="compositionally biased region" description="Basic and acidic residues" evidence="1">
    <location>
        <begin position="346"/>
        <end position="357"/>
    </location>
</feature>
<feature type="domain" description="DUF4283" evidence="2">
    <location>
        <begin position="64"/>
        <end position="144"/>
    </location>
</feature>
<feature type="region of interest" description="Disordered" evidence="1">
    <location>
        <begin position="288"/>
        <end position="380"/>
    </location>
</feature>
<dbReference type="PANTHER" id="PTHR31286">
    <property type="entry name" value="GLYCINE-RICH CELL WALL STRUCTURAL PROTEIN 1.8-LIKE"/>
    <property type="match status" value="1"/>
</dbReference>
<feature type="region of interest" description="Disordered" evidence="1">
    <location>
        <begin position="451"/>
        <end position="489"/>
    </location>
</feature>
<dbReference type="EMBL" id="AWUE01017820">
    <property type="protein sequence ID" value="OMO84704.1"/>
    <property type="molecule type" value="Genomic_DNA"/>
</dbReference>
<feature type="compositionally biased region" description="Polar residues" evidence="1">
    <location>
        <begin position="358"/>
        <end position="370"/>
    </location>
</feature>
<feature type="compositionally biased region" description="Low complexity" evidence="1">
    <location>
        <begin position="10"/>
        <end position="21"/>
    </location>
</feature>
<gene>
    <name evidence="4" type="ORF">COLO4_21887</name>
</gene>
<dbReference type="Pfam" id="PF14111">
    <property type="entry name" value="DUF4283"/>
    <property type="match status" value="1"/>
</dbReference>
<feature type="compositionally biased region" description="Basic and acidic residues" evidence="1">
    <location>
        <begin position="319"/>
        <end position="329"/>
    </location>
</feature>
<reference evidence="5" key="1">
    <citation type="submission" date="2013-09" db="EMBL/GenBank/DDBJ databases">
        <title>Corchorus olitorius genome sequencing.</title>
        <authorList>
            <person name="Alam M."/>
            <person name="Haque M.S."/>
            <person name="Islam M.S."/>
            <person name="Emdad E.M."/>
            <person name="Islam M.M."/>
            <person name="Ahmed B."/>
            <person name="Halim A."/>
            <person name="Hossen Q.M.M."/>
            <person name="Hossain M.Z."/>
            <person name="Ahmed R."/>
            <person name="Khan M.M."/>
            <person name="Islam R."/>
            <person name="Rashid M.M."/>
            <person name="Khan S.A."/>
            <person name="Rahman M.S."/>
            <person name="Alam M."/>
            <person name="Yahiya A.S."/>
            <person name="Khan M.S."/>
            <person name="Azam M.S."/>
            <person name="Haque T."/>
            <person name="Lashkar M.Z.H."/>
            <person name="Akhand A.I."/>
            <person name="Morshed G."/>
            <person name="Roy S."/>
            <person name="Uddin K.S."/>
            <person name="Rabeya T."/>
            <person name="Hossain A.S."/>
            <person name="Chowdhury A."/>
            <person name="Snigdha A.R."/>
            <person name="Mortoza M.S."/>
            <person name="Matin S.A."/>
            <person name="Hoque S.M.E."/>
            <person name="Islam M.K."/>
            <person name="Roy D.K."/>
            <person name="Haider R."/>
            <person name="Moosa M.M."/>
            <person name="Elias S.M."/>
            <person name="Hasan A.M."/>
            <person name="Jahan S."/>
            <person name="Shafiuddin M."/>
            <person name="Mahmood N."/>
            <person name="Shommy N.S."/>
        </authorList>
    </citation>
    <scope>NUCLEOTIDE SEQUENCE [LARGE SCALE GENOMIC DNA]</scope>
    <source>
        <strain evidence="5">cv. O-4</strain>
    </source>
</reference>
<evidence type="ECO:0000259" key="3">
    <source>
        <dbReference type="Pfam" id="PF14392"/>
    </source>
</evidence>
<evidence type="ECO:0000313" key="4">
    <source>
        <dbReference type="EMBL" id="OMO84704.1"/>
    </source>
</evidence>
<dbReference type="Proteomes" id="UP000187203">
    <property type="component" value="Unassembled WGS sequence"/>
</dbReference>
<dbReference type="InterPro" id="IPR025558">
    <property type="entry name" value="DUF4283"/>
</dbReference>
<feature type="region of interest" description="Disordered" evidence="1">
    <location>
        <begin position="568"/>
        <end position="608"/>
    </location>
</feature>
<evidence type="ECO:0000256" key="1">
    <source>
        <dbReference type="SAM" id="MobiDB-lite"/>
    </source>
</evidence>
<comment type="caution">
    <text evidence="4">The sequence shown here is derived from an EMBL/GenBank/DDBJ whole genome shotgun (WGS) entry which is preliminary data.</text>
</comment>
<dbReference type="InterPro" id="IPR025836">
    <property type="entry name" value="Zn_knuckle_CX2CX4HX4C"/>
</dbReference>
<dbReference type="Pfam" id="PF14392">
    <property type="entry name" value="zf-CCHC_4"/>
    <property type="match status" value="1"/>
</dbReference>